<feature type="transmembrane region" description="Helical" evidence="7">
    <location>
        <begin position="12"/>
        <end position="33"/>
    </location>
</feature>
<evidence type="ECO:0000313" key="9">
    <source>
        <dbReference type="Proteomes" id="UP000002724"/>
    </source>
</evidence>
<feature type="transmembrane region" description="Helical" evidence="7">
    <location>
        <begin position="164"/>
        <end position="188"/>
    </location>
</feature>
<comment type="subcellular location">
    <subcellularLocation>
        <location evidence="1">Cell membrane</location>
        <topology evidence="1">Multi-pass membrane protein</topology>
    </subcellularLocation>
</comment>
<feature type="transmembrane region" description="Helical" evidence="7">
    <location>
        <begin position="200"/>
        <end position="219"/>
    </location>
</feature>
<dbReference type="KEGG" id="pph:Ppha_2309"/>
<keyword evidence="5 7" id="KW-1133">Transmembrane helix</keyword>
<accession>B4SE85</accession>
<dbReference type="AlphaFoldDB" id="B4SE85"/>
<keyword evidence="6 7" id="KW-0472">Membrane</keyword>
<feature type="transmembrane region" description="Helical" evidence="7">
    <location>
        <begin position="261"/>
        <end position="281"/>
    </location>
</feature>
<dbReference type="InterPro" id="IPR005614">
    <property type="entry name" value="NrfD-like"/>
</dbReference>
<evidence type="ECO:0000256" key="2">
    <source>
        <dbReference type="ARBA" id="ARBA00008929"/>
    </source>
</evidence>
<keyword evidence="3" id="KW-1003">Cell membrane</keyword>
<evidence type="ECO:0000256" key="3">
    <source>
        <dbReference type="ARBA" id="ARBA00022475"/>
    </source>
</evidence>
<feature type="transmembrane region" description="Helical" evidence="7">
    <location>
        <begin position="84"/>
        <end position="105"/>
    </location>
</feature>
<evidence type="ECO:0000313" key="8">
    <source>
        <dbReference type="EMBL" id="ACF44504.1"/>
    </source>
</evidence>
<keyword evidence="4 7" id="KW-0812">Transmembrane</keyword>
<dbReference type="GO" id="GO:0005886">
    <property type="term" value="C:plasma membrane"/>
    <property type="evidence" value="ECO:0007669"/>
    <property type="project" value="UniProtKB-SubCell"/>
</dbReference>
<reference evidence="8 9" key="1">
    <citation type="submission" date="2008-06" db="EMBL/GenBank/DDBJ databases">
        <title>Complete sequence of Pelodictyon phaeoclathratiforme BU-1.</title>
        <authorList>
            <consortium name="US DOE Joint Genome Institute"/>
            <person name="Lucas S."/>
            <person name="Copeland A."/>
            <person name="Lapidus A."/>
            <person name="Glavina del Rio T."/>
            <person name="Dalin E."/>
            <person name="Tice H."/>
            <person name="Bruce D."/>
            <person name="Goodwin L."/>
            <person name="Pitluck S."/>
            <person name="Schmutz J."/>
            <person name="Larimer F."/>
            <person name="Land M."/>
            <person name="Hauser L."/>
            <person name="Kyrpides N."/>
            <person name="Mikhailova N."/>
            <person name="Liu Z."/>
            <person name="Li T."/>
            <person name="Zhao F."/>
            <person name="Overmann J."/>
            <person name="Bryant D.A."/>
            <person name="Richardson P."/>
        </authorList>
    </citation>
    <scope>NUCLEOTIDE SEQUENCE [LARGE SCALE GENOMIC DNA]</scope>
    <source>
        <strain evidence="9">DSM 5477 / BU-1</strain>
    </source>
</reference>
<dbReference type="Proteomes" id="UP000002724">
    <property type="component" value="Chromosome"/>
</dbReference>
<feature type="transmembrane region" description="Helical" evidence="7">
    <location>
        <begin position="288"/>
        <end position="304"/>
    </location>
</feature>
<feature type="transmembrane region" description="Helical" evidence="7">
    <location>
        <begin position="53"/>
        <end position="75"/>
    </location>
</feature>
<sequence length="358" mass="38167" precursor="true">MIEKALKGNRPYWIWIISLLSVIAFGISAYAQQMRLGLSVTGLGVDASLGLSFMQYSFMAALSASSVLVMLPFFLHDYKPLGKIAVIAQFLAVSAAATALLFLFVDMGKPHLIFDLLRYATPHSLYSWAFLLLNAFLFINLASSWATLGAERKDVPAATWVKSLNYLSIPFAISIPVVTGLSSSTFPVDSGTLSLLAPRFLLSAFAAGSALLLLIVLILKRTAAFDAGKEVTSQLVLFLVYAGSLNFLFSGINCFICTSQAAPILLLSLLLGIASIAVLLAPKLISSTNWLAAAAAGVVLAIWMEKSVALLHAPMGGIAAYTPTSTELSITLGVCSFGLLLFTMLLKVTVSVKAVNER</sequence>
<feature type="transmembrane region" description="Helical" evidence="7">
    <location>
        <begin position="125"/>
        <end position="143"/>
    </location>
</feature>
<evidence type="ECO:0000256" key="7">
    <source>
        <dbReference type="SAM" id="Phobius"/>
    </source>
</evidence>
<dbReference type="Pfam" id="PF03916">
    <property type="entry name" value="NrfD"/>
    <property type="match status" value="1"/>
</dbReference>
<comment type="similarity">
    <text evidence="2">Belongs to the NrfD family.</text>
</comment>
<feature type="transmembrane region" description="Helical" evidence="7">
    <location>
        <begin position="330"/>
        <end position="350"/>
    </location>
</feature>
<evidence type="ECO:0000256" key="5">
    <source>
        <dbReference type="ARBA" id="ARBA00022989"/>
    </source>
</evidence>
<dbReference type="eggNOG" id="COG5557">
    <property type="taxonomic scope" value="Bacteria"/>
</dbReference>
<dbReference type="STRING" id="324925.Ppha_2309"/>
<evidence type="ECO:0000256" key="6">
    <source>
        <dbReference type="ARBA" id="ARBA00023136"/>
    </source>
</evidence>
<gene>
    <name evidence="8" type="ordered locus">Ppha_2309</name>
</gene>
<name>B4SE85_PELPB</name>
<dbReference type="RefSeq" id="WP_012508979.1">
    <property type="nucleotide sequence ID" value="NC_011060.1"/>
</dbReference>
<keyword evidence="9" id="KW-1185">Reference proteome</keyword>
<dbReference type="OrthoDB" id="9768846at2"/>
<dbReference type="EMBL" id="CP001110">
    <property type="protein sequence ID" value="ACF44504.1"/>
    <property type="molecule type" value="Genomic_DNA"/>
</dbReference>
<dbReference type="HOGENOM" id="CLU_045348_4_0_10"/>
<evidence type="ECO:0000256" key="4">
    <source>
        <dbReference type="ARBA" id="ARBA00022692"/>
    </source>
</evidence>
<dbReference type="PANTHER" id="PTHR43044:SF2">
    <property type="entry name" value="POLYSULPHIDE REDUCTASE NRFD"/>
    <property type="match status" value="1"/>
</dbReference>
<protein>
    <submittedName>
        <fullName evidence="8">Polysulphide reductase NrfD</fullName>
    </submittedName>
</protein>
<feature type="transmembrane region" description="Helical" evidence="7">
    <location>
        <begin position="231"/>
        <end position="249"/>
    </location>
</feature>
<evidence type="ECO:0000256" key="1">
    <source>
        <dbReference type="ARBA" id="ARBA00004651"/>
    </source>
</evidence>
<organism evidence="8 9">
    <name type="scientific">Pelodictyon phaeoclathratiforme (strain DSM 5477 / BU-1)</name>
    <dbReference type="NCBI Taxonomy" id="324925"/>
    <lineage>
        <taxon>Bacteria</taxon>
        <taxon>Pseudomonadati</taxon>
        <taxon>Chlorobiota</taxon>
        <taxon>Chlorobiia</taxon>
        <taxon>Chlorobiales</taxon>
        <taxon>Chlorobiaceae</taxon>
        <taxon>Chlorobium/Pelodictyon group</taxon>
        <taxon>Pelodictyon</taxon>
    </lineage>
</organism>
<dbReference type="PANTHER" id="PTHR43044">
    <property type="match status" value="1"/>
</dbReference>
<proteinExistence type="inferred from homology"/>